<name>A0A0G3X7B4_9SPHN</name>
<dbReference type="AlphaFoldDB" id="A0A0G3X7B4"/>
<proteinExistence type="predicted"/>
<sequence>MRGIGSIIGERRSNAARERLDAATRGRSVSLHRLQVGGSGLIGIVLMLALADIITDRANRTEAGSVPEAAATVSPGPTAHSQQNDPLAEAGVVPGPRASPVPTPTAPLTLPPLAEPDDAPETQ</sequence>
<reference evidence="2 3" key="1">
    <citation type="submission" date="2015-06" db="EMBL/GenBank/DDBJ databases">
        <authorList>
            <person name="Kim K.M."/>
        </authorList>
    </citation>
    <scope>NUCLEOTIDE SEQUENCE [LARGE SCALE GENOMIC DNA]</scope>
    <source>
        <strain evidence="2 3">KCTC 22370</strain>
    </source>
</reference>
<dbReference type="KEGG" id="amx:AM2010_427"/>
<feature type="region of interest" description="Disordered" evidence="1">
    <location>
        <begin position="61"/>
        <end position="123"/>
    </location>
</feature>
<organism evidence="2 3">
    <name type="scientific">Pelagerythrobacter marensis</name>
    <dbReference type="NCBI Taxonomy" id="543877"/>
    <lineage>
        <taxon>Bacteria</taxon>
        <taxon>Pseudomonadati</taxon>
        <taxon>Pseudomonadota</taxon>
        <taxon>Alphaproteobacteria</taxon>
        <taxon>Sphingomonadales</taxon>
        <taxon>Erythrobacteraceae</taxon>
        <taxon>Pelagerythrobacter</taxon>
    </lineage>
</organism>
<dbReference type="EMBL" id="CP011805">
    <property type="protein sequence ID" value="AKM06514.1"/>
    <property type="molecule type" value="Genomic_DNA"/>
</dbReference>
<protein>
    <submittedName>
        <fullName evidence="2">Uncharacterized protein</fullName>
    </submittedName>
</protein>
<feature type="compositionally biased region" description="Pro residues" evidence="1">
    <location>
        <begin position="97"/>
        <end position="114"/>
    </location>
</feature>
<evidence type="ECO:0000313" key="2">
    <source>
        <dbReference type="EMBL" id="AKM06514.1"/>
    </source>
</evidence>
<gene>
    <name evidence="2" type="ORF">AM2010_427</name>
</gene>
<dbReference type="Proteomes" id="UP000037643">
    <property type="component" value="Chromosome"/>
</dbReference>
<dbReference type="PATRIC" id="fig|543877.4.peg.430"/>
<keyword evidence="3" id="KW-1185">Reference proteome</keyword>
<dbReference type="STRING" id="543877.AM2010_427"/>
<evidence type="ECO:0000256" key="1">
    <source>
        <dbReference type="SAM" id="MobiDB-lite"/>
    </source>
</evidence>
<dbReference type="OrthoDB" id="7509339at2"/>
<evidence type="ECO:0000313" key="3">
    <source>
        <dbReference type="Proteomes" id="UP000037643"/>
    </source>
</evidence>
<accession>A0A0G3X7B4</accession>
<dbReference type="RefSeq" id="WP_053043864.1">
    <property type="nucleotide sequence ID" value="NZ_CP011805.1"/>
</dbReference>